<dbReference type="EMBL" id="AHJG01000010">
    <property type="protein sequence ID" value="EPA06737.1"/>
    <property type="molecule type" value="Genomic_DNA"/>
</dbReference>
<gene>
    <name evidence="1" type="ORF">BG20_I0037</name>
</gene>
<keyword evidence="2" id="KW-1185">Reference proteome</keyword>
<evidence type="ECO:0000313" key="2">
    <source>
        <dbReference type="Proteomes" id="UP000014065"/>
    </source>
</evidence>
<sequence>MRFLEFIKLIEIGNYLSIEDAIIRKNVNYYILVYSDNIIENENYVMW</sequence>
<protein>
    <submittedName>
        <fullName evidence="1">Uncharacterized protein</fullName>
    </submittedName>
</protein>
<reference evidence="1 2" key="1">
    <citation type="journal article" date="2012" name="J. Bacteriol.">
        <title>Genome Sequence of "Candidatus Nitrosoarchaeum limnia" BG20, a Low-Salinity Ammonia-Oxidizing Archaeon from the San Francisco Bay Estuary.</title>
        <authorList>
            <person name="Mosier A.C."/>
            <person name="Allen E.E."/>
            <person name="Kim M."/>
            <person name="Ferriera S."/>
            <person name="Francis C.A."/>
        </authorList>
    </citation>
    <scope>NUCLEOTIDE SEQUENCE [LARGE SCALE GENOMIC DNA]</scope>
    <source>
        <strain evidence="1 2">BG20</strain>
    </source>
</reference>
<proteinExistence type="predicted"/>
<dbReference type="Proteomes" id="UP000014065">
    <property type="component" value="Unassembled WGS sequence"/>
</dbReference>
<evidence type="ECO:0000313" key="1">
    <source>
        <dbReference type="EMBL" id="EPA06737.1"/>
    </source>
</evidence>
<comment type="caution">
    <text evidence="1">The sequence shown here is derived from an EMBL/GenBank/DDBJ whole genome shotgun (WGS) entry which is preliminary data.</text>
</comment>
<accession>S2EQL8</accession>
<name>S2EQL8_9ARCH</name>
<dbReference type="AlphaFoldDB" id="S2EQL8"/>
<organism evidence="1 2">
    <name type="scientific">Candidatus Nitrosarchaeum limnium BG20</name>
    <dbReference type="NCBI Taxonomy" id="859192"/>
    <lineage>
        <taxon>Archaea</taxon>
        <taxon>Nitrososphaerota</taxon>
        <taxon>Nitrososphaeria</taxon>
        <taxon>Nitrosopumilales</taxon>
        <taxon>Nitrosopumilaceae</taxon>
        <taxon>Nitrosarchaeum</taxon>
    </lineage>
</organism>